<accession>A0A9W6AZY9</accession>
<proteinExistence type="predicted"/>
<dbReference type="Proteomes" id="UP001144204">
    <property type="component" value="Unassembled WGS sequence"/>
</dbReference>
<gene>
    <name evidence="1" type="ORF">WR164_02500</name>
</gene>
<name>A0A9W6AZY9_9LACO</name>
<reference evidence="1" key="2">
    <citation type="journal article" date="2023" name="PLoS ONE">
        <title>Philodulcilactobacillus myokoensis gen. nov., sp. nov., a fructophilic, acidophilic, and agar-phobic lactic acid bacterium isolated from fermented vegetable extracts.</title>
        <authorList>
            <person name="Kouya T."/>
            <person name="Ishiyama Y."/>
            <person name="Ohashi S."/>
            <person name="Kumakubo R."/>
            <person name="Yamazaki T."/>
            <person name="Otaki T."/>
        </authorList>
    </citation>
    <scope>NUCLEOTIDE SEQUENCE</scope>
    <source>
        <strain evidence="1">WR16-4</strain>
    </source>
</reference>
<evidence type="ECO:0000313" key="2">
    <source>
        <dbReference type="Proteomes" id="UP001144204"/>
    </source>
</evidence>
<comment type="caution">
    <text evidence="1">The sequence shown here is derived from an EMBL/GenBank/DDBJ whole genome shotgun (WGS) entry which is preliminary data.</text>
</comment>
<evidence type="ECO:0000313" key="1">
    <source>
        <dbReference type="EMBL" id="GLB46271.1"/>
    </source>
</evidence>
<reference evidence="1" key="1">
    <citation type="submission" date="2022-07" db="EMBL/GenBank/DDBJ databases">
        <authorList>
            <person name="Kouya T."/>
            <person name="Ishiyama Y."/>
        </authorList>
    </citation>
    <scope>NUCLEOTIDE SEQUENCE</scope>
    <source>
        <strain evidence="1">WR16-4</strain>
    </source>
</reference>
<sequence length="53" mass="6191">MAKNDETKNQQNDAQKLAYQKLGQKIAENYGVKSYDEFQNEFDIMPKQTDCDD</sequence>
<dbReference type="RefSeq" id="WP_286135728.1">
    <property type="nucleotide sequence ID" value="NZ_BRPL01000002.1"/>
</dbReference>
<protein>
    <submittedName>
        <fullName evidence="1">Uncharacterized protein</fullName>
    </submittedName>
</protein>
<keyword evidence="2" id="KW-1185">Reference proteome</keyword>
<dbReference type="AlphaFoldDB" id="A0A9W6AZY9"/>
<dbReference type="EMBL" id="BRPL01000002">
    <property type="protein sequence ID" value="GLB46271.1"/>
    <property type="molecule type" value="Genomic_DNA"/>
</dbReference>
<organism evidence="1 2">
    <name type="scientific">Philodulcilactobacillus myokoensis</name>
    <dbReference type="NCBI Taxonomy" id="2929573"/>
    <lineage>
        <taxon>Bacteria</taxon>
        <taxon>Bacillati</taxon>
        <taxon>Bacillota</taxon>
        <taxon>Bacilli</taxon>
        <taxon>Lactobacillales</taxon>
        <taxon>Lactobacillaceae</taxon>
        <taxon>Philodulcilactobacillus</taxon>
    </lineage>
</organism>